<keyword evidence="4" id="KW-1185">Reference proteome</keyword>
<dbReference type="PANTHER" id="PTHR43581">
    <property type="entry name" value="ATP/GTP PHOSPHATASE"/>
    <property type="match status" value="1"/>
</dbReference>
<organism evidence="3 4">
    <name type="scientific">Acetonema longum DSM 6540</name>
    <dbReference type="NCBI Taxonomy" id="1009370"/>
    <lineage>
        <taxon>Bacteria</taxon>
        <taxon>Bacillati</taxon>
        <taxon>Bacillota</taxon>
        <taxon>Negativicutes</taxon>
        <taxon>Acetonemataceae</taxon>
        <taxon>Acetonema</taxon>
    </lineage>
</organism>
<reference evidence="3 4" key="1">
    <citation type="journal article" date="2011" name="EMBO J.">
        <title>Structural diversity of bacterial flagellar motors.</title>
        <authorList>
            <person name="Chen S."/>
            <person name="Beeby M."/>
            <person name="Murphy G.E."/>
            <person name="Leadbetter J.R."/>
            <person name="Hendrixson D.R."/>
            <person name="Briegel A."/>
            <person name="Li Z."/>
            <person name="Shi J."/>
            <person name="Tocheva E.I."/>
            <person name="Muller A."/>
            <person name="Dobro M.J."/>
            <person name="Jensen G.J."/>
        </authorList>
    </citation>
    <scope>NUCLEOTIDE SEQUENCE [LARGE SCALE GENOMIC DNA]</scope>
    <source>
        <strain evidence="3 4">DSM 6540</strain>
    </source>
</reference>
<dbReference type="InterPro" id="IPR027417">
    <property type="entry name" value="P-loop_NTPase"/>
</dbReference>
<name>F7NJG8_9FIRM</name>
<evidence type="ECO:0008006" key="5">
    <source>
        <dbReference type="Google" id="ProtNLM"/>
    </source>
</evidence>
<dbReference type="GO" id="GO:0016887">
    <property type="term" value="F:ATP hydrolysis activity"/>
    <property type="evidence" value="ECO:0007669"/>
    <property type="project" value="InterPro"/>
</dbReference>
<dbReference type="RefSeq" id="WP_004573366.1">
    <property type="nucleotide sequence ID" value="NZ_AFGF01000087.1"/>
</dbReference>
<feature type="domain" description="DUF3696" evidence="1">
    <location>
        <begin position="313"/>
        <end position="358"/>
    </location>
</feature>
<dbReference type="InterPro" id="IPR051396">
    <property type="entry name" value="Bact_Antivir_Def_Nuclease"/>
</dbReference>
<dbReference type="Gene3D" id="3.40.50.300">
    <property type="entry name" value="P-loop containing nucleotide triphosphate hydrolases"/>
    <property type="match status" value="1"/>
</dbReference>
<evidence type="ECO:0000259" key="1">
    <source>
        <dbReference type="Pfam" id="PF12476"/>
    </source>
</evidence>
<comment type="caution">
    <text evidence="3">The sequence shown here is derived from an EMBL/GenBank/DDBJ whole genome shotgun (WGS) entry which is preliminary data.</text>
</comment>
<evidence type="ECO:0000313" key="4">
    <source>
        <dbReference type="Proteomes" id="UP000003240"/>
    </source>
</evidence>
<dbReference type="AlphaFoldDB" id="F7NJG8"/>
<feature type="domain" description="Endonuclease GajA/Old nuclease/RecF-like AAA" evidence="2">
    <location>
        <begin position="232"/>
        <end position="299"/>
    </location>
</feature>
<dbReference type="OrthoDB" id="1684914at2"/>
<dbReference type="Pfam" id="PF13175">
    <property type="entry name" value="AAA_15"/>
    <property type="match status" value="2"/>
</dbReference>
<dbReference type="STRING" id="1009370.ALO_11119"/>
<dbReference type="Pfam" id="PF12476">
    <property type="entry name" value="DUF3696"/>
    <property type="match status" value="1"/>
</dbReference>
<dbReference type="PANTHER" id="PTHR43581:SF2">
    <property type="entry name" value="EXCINUCLEASE ATPASE SUBUNIT"/>
    <property type="match status" value="1"/>
</dbReference>
<protein>
    <recommendedName>
        <fullName evidence="5">DUF3696 domain-containing protein</fullName>
    </recommendedName>
</protein>
<dbReference type="Proteomes" id="UP000003240">
    <property type="component" value="Unassembled WGS sequence"/>
</dbReference>
<dbReference type="InterPro" id="IPR014592">
    <property type="entry name" value="P-loop_UCP034888"/>
</dbReference>
<feature type="domain" description="Endonuclease GajA/Old nuclease/RecF-like AAA" evidence="2">
    <location>
        <begin position="1"/>
        <end position="54"/>
    </location>
</feature>
<dbReference type="SUPFAM" id="SSF52540">
    <property type="entry name" value="P-loop containing nucleoside triphosphate hydrolases"/>
    <property type="match status" value="1"/>
</dbReference>
<dbReference type="GO" id="GO:0005524">
    <property type="term" value="F:ATP binding"/>
    <property type="evidence" value="ECO:0007669"/>
    <property type="project" value="InterPro"/>
</dbReference>
<dbReference type="EMBL" id="AFGF01000087">
    <property type="protein sequence ID" value="EGO63798.1"/>
    <property type="molecule type" value="Genomic_DNA"/>
</dbReference>
<dbReference type="InterPro" id="IPR041685">
    <property type="entry name" value="AAA_GajA/Old/RecF-like"/>
</dbReference>
<proteinExistence type="predicted"/>
<dbReference type="PIRSF" id="PIRSF034888">
    <property type="entry name" value="P-loop_UCP034888"/>
    <property type="match status" value="1"/>
</dbReference>
<evidence type="ECO:0000259" key="2">
    <source>
        <dbReference type="Pfam" id="PF13175"/>
    </source>
</evidence>
<gene>
    <name evidence="3" type="ORF">ALO_11119</name>
</gene>
<accession>F7NJG8</accession>
<sequence length="365" mass="40765">MINKLVIKNFKCFGNQVLDFSPLTVLAGGNGAGKSSVIQSLLLLKRSQEIANLNLTNIELNGPYCLELGRASAVKSSFDGSNLVRLGIASNDGSEQSFTYRINEDLTPLTLEIIATERNNEKKWNHFRYLNAERIGPRKSQLMQATTDLDVGYKGEFTYFVLSHADTLNRVLPPELMSQPHSGRFSAQVEAWLQTIIPRIELKSEVFHDINVATIKFRSGDSGTDFYMPPATGFGITYVLPIVVAGLLASTEPGCIFIVENPEAHLHPFGQSSIGKFLALLSFYSETQIIIETHSEHVINGIRLQSAFLNNTDNLIINFFSHEEGVINPKIINVNKYGELSSWPKGFLDQEKIDLRQLLEFKRNV</sequence>
<dbReference type="InterPro" id="IPR022532">
    <property type="entry name" value="DUF3696"/>
</dbReference>
<evidence type="ECO:0000313" key="3">
    <source>
        <dbReference type="EMBL" id="EGO63798.1"/>
    </source>
</evidence>
<dbReference type="eggNOG" id="COG4938">
    <property type="taxonomic scope" value="Bacteria"/>
</dbReference>